<evidence type="ECO:0000256" key="7">
    <source>
        <dbReference type="ARBA" id="ARBA00023224"/>
    </source>
</evidence>
<dbReference type="PANTHER" id="PTHR45695">
    <property type="entry name" value="LEUCOKININ RECEPTOR-RELATED"/>
    <property type="match status" value="1"/>
</dbReference>
<dbReference type="PANTHER" id="PTHR45695:SF9">
    <property type="entry name" value="LEUCOKININ RECEPTOR"/>
    <property type="match status" value="1"/>
</dbReference>
<feature type="domain" description="G-protein coupled receptors family 1 profile" evidence="10">
    <location>
        <begin position="47"/>
        <end position="314"/>
    </location>
</feature>
<dbReference type="Proteomes" id="UP001159405">
    <property type="component" value="Unassembled WGS sequence"/>
</dbReference>
<dbReference type="InterPro" id="IPR000276">
    <property type="entry name" value="GPCR_Rhodpsn"/>
</dbReference>
<dbReference type="EMBL" id="CALNXK010000049">
    <property type="protein sequence ID" value="CAH3131206.1"/>
    <property type="molecule type" value="Genomic_DNA"/>
</dbReference>
<feature type="transmembrane region" description="Helical" evidence="9">
    <location>
        <begin position="295"/>
        <end position="317"/>
    </location>
</feature>
<keyword evidence="4 8" id="KW-0297">G-protein coupled receptor</keyword>
<comment type="similarity">
    <text evidence="8">Belongs to the G-protein coupled receptor 1 family.</text>
</comment>
<dbReference type="Gene3D" id="1.20.1070.10">
    <property type="entry name" value="Rhodopsin 7-helix transmembrane proteins"/>
    <property type="match status" value="1"/>
</dbReference>
<feature type="transmembrane region" description="Helical" evidence="9">
    <location>
        <begin position="202"/>
        <end position="231"/>
    </location>
</feature>
<comment type="caution">
    <text evidence="11">The sequence shown here is derived from an EMBL/GenBank/DDBJ whole genome shotgun (WGS) entry which is preliminary data.</text>
</comment>
<reference evidence="11 12" key="1">
    <citation type="submission" date="2022-05" db="EMBL/GenBank/DDBJ databases">
        <authorList>
            <consortium name="Genoscope - CEA"/>
            <person name="William W."/>
        </authorList>
    </citation>
    <scope>NUCLEOTIDE SEQUENCE [LARGE SCALE GENOMIC DNA]</scope>
</reference>
<feature type="transmembrane region" description="Helical" evidence="9">
    <location>
        <begin position="34"/>
        <end position="56"/>
    </location>
</feature>
<name>A0ABN8P279_9CNID</name>
<keyword evidence="5 9" id="KW-0472">Membrane</keyword>
<evidence type="ECO:0000256" key="1">
    <source>
        <dbReference type="ARBA" id="ARBA00004141"/>
    </source>
</evidence>
<evidence type="ECO:0000256" key="8">
    <source>
        <dbReference type="RuleBase" id="RU000688"/>
    </source>
</evidence>
<keyword evidence="3 9" id="KW-1133">Transmembrane helix</keyword>
<evidence type="ECO:0000313" key="12">
    <source>
        <dbReference type="Proteomes" id="UP001159405"/>
    </source>
</evidence>
<evidence type="ECO:0000256" key="4">
    <source>
        <dbReference type="ARBA" id="ARBA00023040"/>
    </source>
</evidence>
<sequence>MEKSYNISNHTDEFMARQGCSPHVVTTEEKVSKVSAYIVLLLTALLGNIIVISVVFKSKRVQRNVNFLILNMAASDLFVPVFVCPRKIVAILVDAESKWLLSGFAGQISCKGIFFVQDVATAVSIQTLVLIALERFIAVVFPLRISMLTSRMRVALIVLTWIVGSAVHAPYFYIFKLVETGMEARCRPSWAPVFAEPRSSKIYATFLCVFLILIPFSLLSVIYSIIVWTLVRERNALKHAVRGGVIRDRMNRNVLKMALTIVAVFAICWAPFNIYMFVLIFVWNWKVPFCNTSNFQFTAVFLAYANTAINPLVYFVFVEHYRRILRKTLSVSKLYTTVRGAGNRLTARRETFELTTISLDKPHNTTCNTSGIQVTSKRSRCESQATITEEVFDH</sequence>
<evidence type="ECO:0000256" key="6">
    <source>
        <dbReference type="ARBA" id="ARBA00023170"/>
    </source>
</evidence>
<evidence type="ECO:0000256" key="2">
    <source>
        <dbReference type="ARBA" id="ARBA00022692"/>
    </source>
</evidence>
<keyword evidence="7 8" id="KW-0807">Transducer</keyword>
<gene>
    <name evidence="11" type="ORF">PLOB_00035176</name>
</gene>
<evidence type="ECO:0000256" key="3">
    <source>
        <dbReference type="ARBA" id="ARBA00022989"/>
    </source>
</evidence>
<comment type="subcellular location">
    <subcellularLocation>
        <location evidence="1">Membrane</location>
        <topology evidence="1">Multi-pass membrane protein</topology>
    </subcellularLocation>
</comment>
<dbReference type="Pfam" id="PF00001">
    <property type="entry name" value="7tm_1"/>
    <property type="match status" value="1"/>
</dbReference>
<evidence type="ECO:0000256" key="5">
    <source>
        <dbReference type="ARBA" id="ARBA00023136"/>
    </source>
</evidence>
<keyword evidence="2 8" id="KW-0812">Transmembrane</keyword>
<feature type="transmembrane region" description="Helical" evidence="9">
    <location>
        <begin position="257"/>
        <end position="283"/>
    </location>
</feature>
<dbReference type="InterPro" id="IPR017452">
    <property type="entry name" value="GPCR_Rhodpsn_7TM"/>
</dbReference>
<dbReference type="CDD" id="cd00637">
    <property type="entry name" value="7tm_classA_rhodopsin-like"/>
    <property type="match status" value="1"/>
</dbReference>
<keyword evidence="6 8" id="KW-0675">Receptor</keyword>
<evidence type="ECO:0000259" key="10">
    <source>
        <dbReference type="PROSITE" id="PS50262"/>
    </source>
</evidence>
<keyword evidence="12" id="KW-1185">Reference proteome</keyword>
<dbReference type="PRINTS" id="PR00237">
    <property type="entry name" value="GPCRRHODOPSN"/>
</dbReference>
<organism evidence="11 12">
    <name type="scientific">Porites lobata</name>
    <dbReference type="NCBI Taxonomy" id="104759"/>
    <lineage>
        <taxon>Eukaryota</taxon>
        <taxon>Metazoa</taxon>
        <taxon>Cnidaria</taxon>
        <taxon>Anthozoa</taxon>
        <taxon>Hexacorallia</taxon>
        <taxon>Scleractinia</taxon>
        <taxon>Fungiina</taxon>
        <taxon>Poritidae</taxon>
        <taxon>Porites</taxon>
    </lineage>
</organism>
<protein>
    <recommendedName>
        <fullName evidence="10">G-protein coupled receptors family 1 profile domain-containing protein</fullName>
    </recommendedName>
</protein>
<dbReference type="PROSITE" id="PS00237">
    <property type="entry name" value="G_PROTEIN_RECEP_F1_1"/>
    <property type="match status" value="1"/>
</dbReference>
<dbReference type="SUPFAM" id="SSF81321">
    <property type="entry name" value="Family A G protein-coupled receptor-like"/>
    <property type="match status" value="1"/>
</dbReference>
<accession>A0ABN8P279</accession>
<evidence type="ECO:0000256" key="9">
    <source>
        <dbReference type="SAM" id="Phobius"/>
    </source>
</evidence>
<feature type="transmembrane region" description="Helical" evidence="9">
    <location>
        <begin position="154"/>
        <end position="174"/>
    </location>
</feature>
<evidence type="ECO:0000313" key="11">
    <source>
        <dbReference type="EMBL" id="CAH3131206.1"/>
    </source>
</evidence>
<dbReference type="PROSITE" id="PS50262">
    <property type="entry name" value="G_PROTEIN_RECEP_F1_2"/>
    <property type="match status" value="1"/>
</dbReference>
<proteinExistence type="inferred from homology"/>